<gene>
    <name evidence="10" type="ORF">EV690_0566</name>
</gene>
<keyword evidence="6" id="KW-0227">DNA damage</keyword>
<dbReference type="GO" id="GO:0003908">
    <property type="term" value="F:methylated-DNA-[protein]-cysteine S-methyltransferase activity"/>
    <property type="evidence" value="ECO:0007669"/>
    <property type="project" value="UniProtKB-EC"/>
</dbReference>
<dbReference type="InterPro" id="IPR001497">
    <property type="entry name" value="MethylDNA_cys_MeTrfase_AS"/>
</dbReference>
<dbReference type="CDD" id="cd06445">
    <property type="entry name" value="ATase"/>
    <property type="match status" value="1"/>
</dbReference>
<evidence type="ECO:0000256" key="7">
    <source>
        <dbReference type="ARBA" id="ARBA00023204"/>
    </source>
</evidence>
<protein>
    <recommendedName>
        <fullName evidence="3">methylated-DNA--[protein]-cysteine S-methyltransferase</fullName>
        <ecNumber evidence="3">2.1.1.63</ecNumber>
    </recommendedName>
</protein>
<comment type="catalytic activity">
    <reaction evidence="1">
        <text>a 4-O-methyl-thymidine in DNA + L-cysteinyl-[protein] = a thymidine in DNA + S-methyl-L-cysteinyl-[protein]</text>
        <dbReference type="Rhea" id="RHEA:53428"/>
        <dbReference type="Rhea" id="RHEA-COMP:10131"/>
        <dbReference type="Rhea" id="RHEA-COMP:10132"/>
        <dbReference type="Rhea" id="RHEA-COMP:13555"/>
        <dbReference type="Rhea" id="RHEA-COMP:13556"/>
        <dbReference type="ChEBI" id="CHEBI:29950"/>
        <dbReference type="ChEBI" id="CHEBI:82612"/>
        <dbReference type="ChEBI" id="CHEBI:137386"/>
        <dbReference type="ChEBI" id="CHEBI:137387"/>
        <dbReference type="EC" id="2.1.1.63"/>
    </reaction>
</comment>
<dbReference type="RefSeq" id="WP_131911419.1">
    <property type="nucleotide sequence ID" value="NZ_SMGD01000006.1"/>
</dbReference>
<reference evidence="10 11" key="1">
    <citation type="submission" date="2019-03" db="EMBL/GenBank/DDBJ databases">
        <title>Genomic Encyclopedia of Type Strains, Phase IV (KMG-IV): sequencing the most valuable type-strain genomes for metagenomic binning, comparative biology and taxonomic classification.</title>
        <authorList>
            <person name="Goeker M."/>
        </authorList>
    </citation>
    <scope>NUCLEOTIDE SEQUENCE [LARGE SCALE GENOMIC DNA]</scope>
    <source>
        <strain evidence="10 11">DSM 18577</strain>
    </source>
</reference>
<keyword evidence="5 10" id="KW-0808">Transferase</keyword>
<dbReference type="PROSITE" id="PS00374">
    <property type="entry name" value="MGMT"/>
    <property type="match status" value="1"/>
</dbReference>
<dbReference type="EMBL" id="SMGD01000006">
    <property type="protein sequence ID" value="TCK61123.1"/>
    <property type="molecule type" value="Genomic_DNA"/>
</dbReference>
<dbReference type="InterPro" id="IPR036388">
    <property type="entry name" value="WH-like_DNA-bd_sf"/>
</dbReference>
<dbReference type="Pfam" id="PF01035">
    <property type="entry name" value="DNA_binding_1"/>
    <property type="match status" value="1"/>
</dbReference>
<evidence type="ECO:0000313" key="11">
    <source>
        <dbReference type="Proteomes" id="UP000295565"/>
    </source>
</evidence>
<dbReference type="EC" id="2.1.1.63" evidence="3"/>
<feature type="non-terminal residue" evidence="10">
    <location>
        <position position="1"/>
    </location>
</feature>
<accession>A0A4R1KB34</accession>
<dbReference type="InterPro" id="IPR014048">
    <property type="entry name" value="MethylDNA_cys_MeTrfase_DNA-bd"/>
</dbReference>
<evidence type="ECO:0000256" key="1">
    <source>
        <dbReference type="ARBA" id="ARBA00001286"/>
    </source>
</evidence>
<dbReference type="AlphaFoldDB" id="A0A4R1KB34"/>
<dbReference type="OrthoDB" id="9811249at2"/>
<dbReference type="GO" id="GO:0032259">
    <property type="term" value="P:methylation"/>
    <property type="evidence" value="ECO:0007669"/>
    <property type="project" value="UniProtKB-KW"/>
</dbReference>
<name>A0A4R1KB34_9GAMM</name>
<evidence type="ECO:0000256" key="8">
    <source>
        <dbReference type="ARBA" id="ARBA00049348"/>
    </source>
</evidence>
<evidence type="ECO:0000256" key="5">
    <source>
        <dbReference type="ARBA" id="ARBA00022679"/>
    </source>
</evidence>
<evidence type="ECO:0000256" key="3">
    <source>
        <dbReference type="ARBA" id="ARBA00011918"/>
    </source>
</evidence>
<keyword evidence="7" id="KW-0234">DNA repair</keyword>
<dbReference type="FunFam" id="1.10.10.10:FF:000214">
    <property type="entry name" value="Methylated-DNA--protein-cysteine methyltransferase"/>
    <property type="match status" value="1"/>
</dbReference>
<evidence type="ECO:0000256" key="4">
    <source>
        <dbReference type="ARBA" id="ARBA00022603"/>
    </source>
</evidence>
<comment type="similarity">
    <text evidence="2">Belongs to the MGMT family.</text>
</comment>
<feature type="domain" description="Methylated-DNA-[protein]-cysteine S-methyltransferase DNA binding" evidence="9">
    <location>
        <begin position="47"/>
        <end position="126"/>
    </location>
</feature>
<dbReference type="Gene3D" id="1.10.10.10">
    <property type="entry name" value="Winged helix-like DNA-binding domain superfamily/Winged helix DNA-binding domain"/>
    <property type="match status" value="1"/>
</dbReference>
<sequence>WYWFMVLLLAKQIITLYHAVQKTTTKDQQSLGKRQQFSVALDISGTEFQQQVYQQLRQIPYAQTRSYKDIALALGKPGAARAVGMANNRNRLPIIIPCHRVIGRNGQLVGFASGVEIKQQLLELEQDYLPQPLSV</sequence>
<evidence type="ECO:0000256" key="2">
    <source>
        <dbReference type="ARBA" id="ARBA00008711"/>
    </source>
</evidence>
<evidence type="ECO:0000256" key="6">
    <source>
        <dbReference type="ARBA" id="ARBA00022763"/>
    </source>
</evidence>
<dbReference type="SUPFAM" id="SSF46767">
    <property type="entry name" value="Methylated DNA-protein cysteine methyltransferase, C-terminal domain"/>
    <property type="match status" value="1"/>
</dbReference>
<proteinExistence type="inferred from homology"/>
<comment type="catalytic activity">
    <reaction evidence="8">
        <text>a 6-O-methyl-2'-deoxyguanosine in DNA + L-cysteinyl-[protein] = S-methyl-L-cysteinyl-[protein] + a 2'-deoxyguanosine in DNA</text>
        <dbReference type="Rhea" id="RHEA:24000"/>
        <dbReference type="Rhea" id="RHEA-COMP:10131"/>
        <dbReference type="Rhea" id="RHEA-COMP:10132"/>
        <dbReference type="Rhea" id="RHEA-COMP:11367"/>
        <dbReference type="Rhea" id="RHEA-COMP:11368"/>
        <dbReference type="ChEBI" id="CHEBI:29950"/>
        <dbReference type="ChEBI" id="CHEBI:82612"/>
        <dbReference type="ChEBI" id="CHEBI:85445"/>
        <dbReference type="ChEBI" id="CHEBI:85448"/>
        <dbReference type="EC" id="2.1.1.63"/>
    </reaction>
</comment>
<organism evidence="10 11">
    <name type="scientific">Celerinatantimonas diazotrophica</name>
    <dbReference type="NCBI Taxonomy" id="412034"/>
    <lineage>
        <taxon>Bacteria</taxon>
        <taxon>Pseudomonadati</taxon>
        <taxon>Pseudomonadota</taxon>
        <taxon>Gammaproteobacteria</taxon>
        <taxon>Celerinatantimonadaceae</taxon>
        <taxon>Celerinatantimonas</taxon>
    </lineage>
</organism>
<keyword evidence="11" id="KW-1185">Reference proteome</keyword>
<keyword evidence="4 10" id="KW-0489">Methyltransferase</keyword>
<comment type="caution">
    <text evidence="10">The sequence shown here is derived from an EMBL/GenBank/DDBJ whole genome shotgun (WGS) entry which is preliminary data.</text>
</comment>
<dbReference type="InterPro" id="IPR036217">
    <property type="entry name" value="MethylDNA_cys_MeTrfase_DNAb"/>
</dbReference>
<evidence type="ECO:0000259" key="9">
    <source>
        <dbReference type="Pfam" id="PF01035"/>
    </source>
</evidence>
<dbReference type="GO" id="GO:0006281">
    <property type="term" value="P:DNA repair"/>
    <property type="evidence" value="ECO:0007669"/>
    <property type="project" value="UniProtKB-KW"/>
</dbReference>
<dbReference type="PANTHER" id="PTHR10815:SF5">
    <property type="entry name" value="METHYLATED-DNA--PROTEIN-CYSTEINE METHYLTRANSFERASE"/>
    <property type="match status" value="1"/>
</dbReference>
<dbReference type="PANTHER" id="PTHR10815">
    <property type="entry name" value="METHYLATED-DNA--PROTEIN-CYSTEINE METHYLTRANSFERASE"/>
    <property type="match status" value="1"/>
</dbReference>
<dbReference type="Proteomes" id="UP000295565">
    <property type="component" value="Unassembled WGS sequence"/>
</dbReference>
<dbReference type="NCBIfam" id="TIGR00589">
    <property type="entry name" value="ogt"/>
    <property type="match status" value="1"/>
</dbReference>
<evidence type="ECO:0000313" key="10">
    <source>
        <dbReference type="EMBL" id="TCK61123.1"/>
    </source>
</evidence>